<dbReference type="AlphaFoldDB" id="G7YDZ4"/>
<keyword evidence="2" id="KW-1185">Reference proteome</keyword>
<protein>
    <submittedName>
        <fullName evidence="1">Uncharacterized protein</fullName>
    </submittedName>
</protein>
<sequence>MALQATSARHLVPKSLDFSKSFFKHRCPFYLSALILCTLKHVEQHNALARTPDSPGIDMCCVAKARIQDVSTVVEPVTPSLFTLFRQRTSGGILDSVWIDTETRSLALCKKPEVLLVARHHQAYPNTRNQGKHRHFSNLGEISRLVSKLLDATNYRTSSKSASELFVRMTYRPLCSEVGVESSVSACRICLPVFGKKTAHKNRTESAIVTIIKSVGSPCESTVNSGHFLLCSDYLNTNRPGTKLRATQMASELAAHYTNSAPGSPCSCNTYATHLPNSLCLSDACQFTKKDQEIRFLESRSWDESFPLAKSKTFFFCGQSIVPSSACFHTGFPCFRFSFIKSNLRYQSGLVRCYYLSLPSNFCNRRCSNGDTTGSPQVQFKPYI</sequence>
<proteinExistence type="predicted"/>
<evidence type="ECO:0000313" key="2">
    <source>
        <dbReference type="Proteomes" id="UP000008909"/>
    </source>
</evidence>
<reference key="2">
    <citation type="submission" date="2011-10" db="EMBL/GenBank/DDBJ databases">
        <title>The genome and transcriptome sequence of Clonorchis sinensis provide insights into the carcinogenic liver fluke.</title>
        <authorList>
            <person name="Wang X."/>
            <person name="Huang Y."/>
            <person name="Chen W."/>
            <person name="Liu H."/>
            <person name="Guo L."/>
            <person name="Chen Y."/>
            <person name="Luo F."/>
            <person name="Zhou W."/>
            <person name="Sun J."/>
            <person name="Mao Q."/>
            <person name="Liang P."/>
            <person name="Zhou C."/>
            <person name="Tian Y."/>
            <person name="Men J."/>
            <person name="Lv X."/>
            <person name="Huang L."/>
            <person name="Zhou J."/>
            <person name="Hu Y."/>
            <person name="Li R."/>
            <person name="Zhang F."/>
            <person name="Lei H."/>
            <person name="Li X."/>
            <person name="Hu X."/>
            <person name="Liang C."/>
            <person name="Xu J."/>
            <person name="Wu Z."/>
            <person name="Yu X."/>
        </authorList>
    </citation>
    <scope>NUCLEOTIDE SEQUENCE</scope>
    <source>
        <strain>Henan</strain>
    </source>
</reference>
<name>G7YDZ4_CLOSI</name>
<reference evidence="1" key="1">
    <citation type="journal article" date="2011" name="Genome Biol.">
        <title>The draft genome of the carcinogenic human liver fluke Clonorchis sinensis.</title>
        <authorList>
            <person name="Wang X."/>
            <person name="Chen W."/>
            <person name="Huang Y."/>
            <person name="Sun J."/>
            <person name="Men J."/>
            <person name="Liu H."/>
            <person name="Luo F."/>
            <person name="Guo L."/>
            <person name="Lv X."/>
            <person name="Deng C."/>
            <person name="Zhou C."/>
            <person name="Fan Y."/>
            <person name="Li X."/>
            <person name="Huang L."/>
            <person name="Hu Y."/>
            <person name="Liang C."/>
            <person name="Hu X."/>
            <person name="Xu J."/>
            <person name="Yu X."/>
        </authorList>
    </citation>
    <scope>NUCLEOTIDE SEQUENCE [LARGE SCALE GENOMIC DNA]</scope>
    <source>
        <strain evidence="1">Henan</strain>
    </source>
</reference>
<dbReference type="Proteomes" id="UP000008909">
    <property type="component" value="Unassembled WGS sequence"/>
</dbReference>
<gene>
    <name evidence="1" type="ORF">CLF_105682</name>
</gene>
<accession>G7YDZ4</accession>
<evidence type="ECO:0000313" key="1">
    <source>
        <dbReference type="EMBL" id="GAA51178.1"/>
    </source>
</evidence>
<dbReference type="EMBL" id="DF143121">
    <property type="protein sequence ID" value="GAA51178.1"/>
    <property type="molecule type" value="Genomic_DNA"/>
</dbReference>
<organism evidence="1 2">
    <name type="scientific">Clonorchis sinensis</name>
    <name type="common">Chinese liver fluke</name>
    <dbReference type="NCBI Taxonomy" id="79923"/>
    <lineage>
        <taxon>Eukaryota</taxon>
        <taxon>Metazoa</taxon>
        <taxon>Spiralia</taxon>
        <taxon>Lophotrochozoa</taxon>
        <taxon>Platyhelminthes</taxon>
        <taxon>Trematoda</taxon>
        <taxon>Digenea</taxon>
        <taxon>Opisthorchiida</taxon>
        <taxon>Opisthorchiata</taxon>
        <taxon>Opisthorchiidae</taxon>
        <taxon>Clonorchis</taxon>
    </lineage>
</organism>